<accession>A0ABP9KWX7</accession>
<dbReference type="InterPro" id="IPR036890">
    <property type="entry name" value="HATPase_C_sf"/>
</dbReference>
<evidence type="ECO:0000313" key="11">
    <source>
        <dbReference type="Proteomes" id="UP001501083"/>
    </source>
</evidence>
<dbReference type="SUPFAM" id="SSF55874">
    <property type="entry name" value="ATPase domain of HSP90 chaperone/DNA topoisomerase II/histidine kinase"/>
    <property type="match status" value="1"/>
</dbReference>
<dbReference type="Pfam" id="PF00989">
    <property type="entry name" value="PAS"/>
    <property type="match status" value="1"/>
</dbReference>
<dbReference type="InterPro" id="IPR036097">
    <property type="entry name" value="HisK_dim/P_sf"/>
</dbReference>
<dbReference type="Pfam" id="PF02518">
    <property type="entry name" value="HATPase_c"/>
    <property type="match status" value="1"/>
</dbReference>
<keyword evidence="6" id="KW-0472">Membrane</keyword>
<comment type="catalytic activity">
    <reaction evidence="1">
        <text>ATP + protein L-histidine = ADP + protein N-phospho-L-histidine.</text>
        <dbReference type="EC" id="2.7.13.3"/>
    </reaction>
</comment>
<dbReference type="InterPro" id="IPR035965">
    <property type="entry name" value="PAS-like_dom_sf"/>
</dbReference>
<dbReference type="SUPFAM" id="SSF47384">
    <property type="entry name" value="Homodimeric domain of signal transducing histidine kinase"/>
    <property type="match status" value="1"/>
</dbReference>
<evidence type="ECO:0000256" key="1">
    <source>
        <dbReference type="ARBA" id="ARBA00000085"/>
    </source>
</evidence>
<dbReference type="PANTHER" id="PTHR42878:SF15">
    <property type="entry name" value="BACTERIOPHYTOCHROME"/>
    <property type="match status" value="1"/>
</dbReference>
<evidence type="ECO:0000256" key="3">
    <source>
        <dbReference type="ARBA" id="ARBA00022553"/>
    </source>
</evidence>
<gene>
    <name evidence="10" type="ORF">GCM10025759_01850</name>
</gene>
<dbReference type="SMART" id="SM00388">
    <property type="entry name" value="HisKA"/>
    <property type="match status" value="1"/>
</dbReference>
<evidence type="ECO:0000256" key="2">
    <source>
        <dbReference type="ARBA" id="ARBA00012438"/>
    </source>
</evidence>
<organism evidence="10 11">
    <name type="scientific">Lysobacter panacisoli</name>
    <dbReference type="NCBI Taxonomy" id="1255263"/>
    <lineage>
        <taxon>Bacteria</taxon>
        <taxon>Pseudomonadati</taxon>
        <taxon>Pseudomonadota</taxon>
        <taxon>Gammaproteobacteria</taxon>
        <taxon>Lysobacterales</taxon>
        <taxon>Lysobacteraceae</taxon>
        <taxon>Lysobacter</taxon>
    </lineage>
</organism>
<dbReference type="InterPro" id="IPR003594">
    <property type="entry name" value="HATPase_dom"/>
</dbReference>
<evidence type="ECO:0000256" key="4">
    <source>
        <dbReference type="ARBA" id="ARBA00022679"/>
    </source>
</evidence>
<evidence type="ECO:0000256" key="6">
    <source>
        <dbReference type="ARBA" id="ARBA00023136"/>
    </source>
</evidence>
<dbReference type="Pfam" id="PF00512">
    <property type="entry name" value="HisKA"/>
    <property type="match status" value="1"/>
</dbReference>
<dbReference type="NCBIfam" id="TIGR00229">
    <property type="entry name" value="sensory_box"/>
    <property type="match status" value="1"/>
</dbReference>
<dbReference type="RefSeq" id="WP_158983337.1">
    <property type="nucleotide sequence ID" value="NZ_BAABKY010000001.1"/>
</dbReference>
<comment type="caution">
    <text evidence="10">The sequence shown here is derived from an EMBL/GenBank/DDBJ whole genome shotgun (WGS) entry which is preliminary data.</text>
</comment>
<dbReference type="EMBL" id="BAABKY010000001">
    <property type="protein sequence ID" value="GAA5067378.1"/>
    <property type="molecule type" value="Genomic_DNA"/>
</dbReference>
<dbReference type="Gene3D" id="3.30.450.20">
    <property type="entry name" value="PAS domain"/>
    <property type="match status" value="1"/>
</dbReference>
<dbReference type="CDD" id="cd00082">
    <property type="entry name" value="HisKA"/>
    <property type="match status" value="1"/>
</dbReference>
<feature type="domain" description="PAC" evidence="9">
    <location>
        <begin position="84"/>
        <end position="136"/>
    </location>
</feature>
<keyword evidence="4" id="KW-0808">Transferase</keyword>
<dbReference type="EC" id="2.7.13.3" evidence="2"/>
<dbReference type="InterPro" id="IPR003661">
    <property type="entry name" value="HisK_dim/P_dom"/>
</dbReference>
<feature type="domain" description="PAS" evidence="8">
    <location>
        <begin position="10"/>
        <end position="80"/>
    </location>
</feature>
<dbReference type="SMART" id="SM00091">
    <property type="entry name" value="PAS"/>
    <property type="match status" value="1"/>
</dbReference>
<dbReference type="InterPro" id="IPR000700">
    <property type="entry name" value="PAS-assoc_C"/>
</dbReference>
<dbReference type="SUPFAM" id="SSF55785">
    <property type="entry name" value="PYP-like sensor domain (PAS domain)"/>
    <property type="match status" value="1"/>
</dbReference>
<evidence type="ECO:0000256" key="5">
    <source>
        <dbReference type="ARBA" id="ARBA00022777"/>
    </source>
</evidence>
<reference evidence="11" key="1">
    <citation type="journal article" date="2019" name="Int. J. Syst. Evol. Microbiol.">
        <title>The Global Catalogue of Microorganisms (GCM) 10K type strain sequencing project: providing services to taxonomists for standard genome sequencing and annotation.</title>
        <authorList>
            <consortium name="The Broad Institute Genomics Platform"/>
            <consortium name="The Broad Institute Genome Sequencing Center for Infectious Disease"/>
            <person name="Wu L."/>
            <person name="Ma J."/>
        </authorList>
    </citation>
    <scope>NUCLEOTIDE SEQUENCE [LARGE SCALE GENOMIC DNA]</scope>
    <source>
        <strain evidence="11">JCM 19212</strain>
    </source>
</reference>
<protein>
    <recommendedName>
        <fullName evidence="2">histidine kinase</fullName>
        <ecNumber evidence="2">2.7.13.3</ecNumber>
    </recommendedName>
</protein>
<dbReference type="InterPro" id="IPR050351">
    <property type="entry name" value="BphY/WalK/GraS-like"/>
</dbReference>
<dbReference type="CDD" id="cd00130">
    <property type="entry name" value="PAS"/>
    <property type="match status" value="1"/>
</dbReference>
<keyword evidence="11" id="KW-1185">Reference proteome</keyword>
<proteinExistence type="predicted"/>
<sequence>MSDTVSLETGVDRFRLAMDASGIGMAIVDLQGRWVEVNPAFERMFGYSAAEVIGLPALAFTHPDDITLSRNYLRGLLDGSIPLLDAQKRYLHRSGETVWVNVNVSVMRDDQGEPLYLLAQLRDVSAQHAAEIALQSRADAEHAARDLSDRQLQLFADAVAHDLRAPLRSIESFSALLADRASDRLDETDHDYLTRIRSAAARMSSLLSALNDLSYVTRTELKPGDVDLSLLADWVGAELQDAEPQCRAEIRVQPGLRVVGDERLLKLMLSHLLGNAWKFSRQREPIRIDVSGHRDGALLRVEIRDQGIGFDMRYAHKLFEPFQRLHGPDQGGGHGLGLAMVRRIAERHRGSVRAQARPEAGSTFTLELPAAPAVAEERA</sequence>
<dbReference type="InterPro" id="IPR000014">
    <property type="entry name" value="PAS"/>
</dbReference>
<dbReference type="PROSITE" id="PS50109">
    <property type="entry name" value="HIS_KIN"/>
    <property type="match status" value="1"/>
</dbReference>
<dbReference type="Proteomes" id="UP001501083">
    <property type="component" value="Unassembled WGS sequence"/>
</dbReference>
<feature type="domain" description="Histidine kinase" evidence="7">
    <location>
        <begin position="158"/>
        <end position="372"/>
    </location>
</feature>
<dbReference type="InterPro" id="IPR013767">
    <property type="entry name" value="PAS_fold"/>
</dbReference>
<name>A0ABP9KWX7_9GAMM</name>
<dbReference type="SMART" id="SM00086">
    <property type="entry name" value="PAC"/>
    <property type="match status" value="1"/>
</dbReference>
<dbReference type="InterPro" id="IPR004358">
    <property type="entry name" value="Sig_transdc_His_kin-like_C"/>
</dbReference>
<keyword evidence="3" id="KW-0597">Phosphoprotein</keyword>
<dbReference type="PANTHER" id="PTHR42878">
    <property type="entry name" value="TWO-COMPONENT HISTIDINE KINASE"/>
    <property type="match status" value="1"/>
</dbReference>
<dbReference type="Gene3D" id="1.10.287.130">
    <property type="match status" value="1"/>
</dbReference>
<dbReference type="Gene3D" id="3.30.565.10">
    <property type="entry name" value="Histidine kinase-like ATPase, C-terminal domain"/>
    <property type="match status" value="1"/>
</dbReference>
<dbReference type="PRINTS" id="PR00344">
    <property type="entry name" value="BCTRLSENSOR"/>
</dbReference>
<keyword evidence="5" id="KW-0418">Kinase</keyword>
<evidence type="ECO:0000259" key="8">
    <source>
        <dbReference type="PROSITE" id="PS50112"/>
    </source>
</evidence>
<dbReference type="PROSITE" id="PS50112">
    <property type="entry name" value="PAS"/>
    <property type="match status" value="1"/>
</dbReference>
<dbReference type="InterPro" id="IPR001610">
    <property type="entry name" value="PAC"/>
</dbReference>
<evidence type="ECO:0000259" key="7">
    <source>
        <dbReference type="PROSITE" id="PS50109"/>
    </source>
</evidence>
<dbReference type="SMART" id="SM00387">
    <property type="entry name" value="HATPase_c"/>
    <property type="match status" value="1"/>
</dbReference>
<evidence type="ECO:0000259" key="9">
    <source>
        <dbReference type="PROSITE" id="PS50113"/>
    </source>
</evidence>
<dbReference type="InterPro" id="IPR005467">
    <property type="entry name" value="His_kinase_dom"/>
</dbReference>
<dbReference type="PROSITE" id="PS50113">
    <property type="entry name" value="PAC"/>
    <property type="match status" value="1"/>
</dbReference>
<evidence type="ECO:0000313" key="10">
    <source>
        <dbReference type="EMBL" id="GAA5067378.1"/>
    </source>
</evidence>